<accession>G5CZ92</accession>
<sequence length="227" mass="25036">MSKEIPTPYMWNFQPQTGRAAGASQDYSTRINWLSAGPSMISRVYKIRDLRNRILGTQAQITETPRAVMNPPVWPAPLVFQRLPTQEVVTLPRNHALENAMTHQGMQLAGGGPVMGHAGSAPTLISQEAYKDYIHSAEEGLSASWIRPDGLFQLGGGSRSSFDPTQAFLTLQQGSSEPRSGGIGSFQFVQEFVPEVYFHPFSGPPETFPDQFIPHYDIVSDSVHGYN</sequence>
<dbReference type="GO" id="GO:0019028">
    <property type="term" value="C:viral capsid"/>
    <property type="evidence" value="ECO:0007669"/>
    <property type="project" value="UniProtKB-UniRule"/>
</dbReference>
<keyword evidence="1" id="KW-1048">Host nucleus</keyword>
<organism evidence="2 3">
    <name type="scientific">Equine adenovirus A serotype 1</name>
    <name type="common">EAdV-1</name>
    <name type="synonym">Equine adenovirus 1</name>
    <dbReference type="NCBI Taxonomy" id="46916"/>
    <lineage>
        <taxon>Viruses</taxon>
        <taxon>Varidnaviria</taxon>
        <taxon>Bamfordvirae</taxon>
        <taxon>Preplasmiviricota</taxon>
        <taxon>Polisuviricotina</taxon>
        <taxon>Pharingeaviricetes</taxon>
        <taxon>Rowavirales</taxon>
        <taxon>Adenoviridae</taxon>
        <taxon>Mastadenovirus</taxon>
        <taxon>Mastadenovirus equi</taxon>
        <taxon>Equine mastadenovirus A</taxon>
    </lineage>
</organism>
<dbReference type="OrthoDB" id="8443at10239"/>
<protein>
    <recommendedName>
        <fullName evidence="1">Pre-hexon-linking protein VIII</fullName>
    </recommendedName>
    <alternativeName>
        <fullName evidence="1">Pre-protein VIII</fullName>
        <shortName evidence="1">pVIII</shortName>
    </alternativeName>
    <component>
        <recommendedName>
            <fullName evidence="1">Hexon-linking protein-N</fullName>
        </recommendedName>
        <alternativeName>
            <fullName evidence="1">12.1 kDa protein VIII</fullName>
        </alternativeName>
        <alternativeName>
            <fullName evidence="1">Protein VIII-N</fullName>
        </alternativeName>
    </component>
    <component>
        <recommendedName>
            <fullName evidence="1">Hexon-linking protein-C</fullName>
        </recommendedName>
        <alternativeName>
            <fullName evidence="1">7.6 kDa protein VIII</fullName>
        </alternativeName>
        <alternativeName>
            <fullName evidence="1">Protein VIII-C</fullName>
        </alternativeName>
    </component>
</protein>
<dbReference type="Gene3D" id="6.10.250.1460">
    <property type="match status" value="1"/>
</dbReference>
<comment type="similarity">
    <text evidence="1">Belongs to the adenoviridae hexon-linking protein family.</text>
</comment>
<comment type="caution">
    <text evidence="1">Lacks conserved residue(s) required for the propagation of feature annotation.</text>
</comment>
<dbReference type="GO" id="GO:0031423">
    <property type="term" value="F:hexon binding"/>
    <property type="evidence" value="ECO:0007669"/>
    <property type="project" value="InterPro"/>
</dbReference>
<gene>
    <name evidence="2" type="primary">pVIII</name>
    <name evidence="1" type="synonym">L4</name>
</gene>
<feature type="chain" id="PRO_5023563229" description="Pre-hexon-linking protein VIII" evidence="1">
    <location>
        <begin position="1"/>
        <end position="227"/>
    </location>
</feature>
<comment type="subcellular location">
    <molecule>Pre-hexon-linking protein VIII</molecule>
    <subcellularLocation>
        <location evidence="1">Host nucleus</location>
    </subcellularLocation>
</comment>
<feature type="modified residue" description="Phosphothreonine; by host" evidence="1">
    <location>
        <position position="64"/>
    </location>
</feature>
<dbReference type="GeneID" id="28544343"/>
<dbReference type="EMBL" id="JN418926">
    <property type="protein sequence ID" value="AEP16423.1"/>
    <property type="molecule type" value="Genomic_DNA"/>
</dbReference>
<name>G5CZ92_ADEE1</name>
<comment type="function">
    <text evidence="1">Hexon-linking protein-C: Structural component of the virion that acts as a cement protein on the capsid interior and which glue the peripentonal hexons and group-of-nine hexons together.</text>
</comment>
<comment type="function">
    <text evidence="1">Hexon-linking protein-N: Structural component of the virion that acts as a cement protein on the capsid interior and which glue the peripentonal hexons and group-of-nine hexons together.</text>
</comment>
<keyword evidence="3" id="KW-1185">Reference proteome</keyword>
<keyword evidence="1" id="KW-0167">Capsid protein</keyword>
<proteinExistence type="evidence at transcript level"/>
<feature type="peptide" id="PRO_5011804480" description="Hexon-linking protein-N" evidence="1">
    <location>
        <begin position="1"/>
        <end position="111"/>
    </location>
</feature>
<evidence type="ECO:0000313" key="3">
    <source>
        <dbReference type="Proteomes" id="UP000134836"/>
    </source>
</evidence>
<comment type="subcellular location">
    <molecule>Hexon-linking protein-N</molecule>
    <subcellularLocation>
        <location evidence="1">Virion</location>
    </subcellularLocation>
    <text evidence="1">Located on the inner side of the capsid shell. Present in 120 copies per virion.</text>
</comment>
<comment type="subcellular location">
    <molecule>Hexon-linking protein-C</molecule>
    <subcellularLocation>
        <location evidence="1">Virion</location>
    </subcellularLocation>
    <text evidence="1">Located on the inner side of the capsid shell. Present in 120 copies per virion.</text>
</comment>
<comment type="miscellaneous">
    <text evidence="1">All late proteins expressed from the major late promoter are produced by alternative splicing and alternative polyadenylation of the same gene giving rise to non-overlapping ORFs. A leader sequence is present in the N-terminus of all these mRNAs and is recognized by the viral shutoff protein to provide expression although conventional translation via ribosome scanning from the cap has been shut off in the host cell.</text>
</comment>
<reference evidence="2 3" key="1">
    <citation type="journal article" date="2012" name="Vet. Microbiol.">
        <title>Genetic characterization of equine adenovirus type 1.</title>
        <authorList>
            <person name="Cavanagh H.M."/>
            <person name="Mahony T.J."/>
            <person name="Vanniasinkam T."/>
        </authorList>
    </citation>
    <scope>NUCLEOTIDE SEQUENCE [LARGE SCALE GENOMIC DNA]</scope>
    <source>
        <strain evidence="2">M1</strain>
    </source>
</reference>
<dbReference type="KEGG" id="vg:28544343"/>
<dbReference type="HAMAP" id="MF_04049">
    <property type="entry name" value="ADV_CAP8"/>
    <property type="match status" value="1"/>
</dbReference>
<comment type="subunit">
    <text evidence="1">Interacts with the peripentonal hexons as well as the hexons in the facets. Part of a complex composed of the core-capsid bridging protein, the endosome lysis protein VI and the hexon-linking protein VIII; these interactions bridge the virus core to the capsid.</text>
</comment>
<comment type="PTM">
    <text evidence="1">Cleaved by the viral protease during virion maturation. May cause the middle segment to be shed from the capsid.</text>
</comment>
<feature type="site" description="Cleavage; by viral protease" evidence="1">
    <location>
        <begin position="111"/>
        <end position="112"/>
    </location>
</feature>
<comment type="induction">
    <text evidence="1">Expressed in the late phase of the viral replicative cycle.</text>
</comment>
<dbReference type="Pfam" id="PF01310">
    <property type="entry name" value="Adeno_PVIII"/>
    <property type="match status" value="1"/>
</dbReference>
<keyword evidence="1" id="KW-0426">Late protein</keyword>
<feature type="site" description="Cleavage; by viral protease" evidence="1">
    <location>
        <begin position="157"/>
        <end position="158"/>
    </location>
</feature>
<feature type="propeptide" id="PRO_5011804479" evidence="1">
    <location>
        <begin position="112"/>
        <end position="157"/>
    </location>
</feature>
<keyword evidence="1" id="KW-0946">Virion</keyword>
<dbReference type="InterPro" id="IPR000646">
    <property type="entry name" value="Adeno_PVIII"/>
</dbReference>
<dbReference type="Proteomes" id="UP000134836">
    <property type="component" value="Segment"/>
</dbReference>
<keyword evidence="1" id="KW-0597">Phosphoprotein</keyword>
<evidence type="ECO:0000313" key="2">
    <source>
        <dbReference type="EMBL" id="AEP16423.1"/>
    </source>
</evidence>
<organismHost>
    <name type="scientific">Equus caballus</name>
    <name type="common">Horse</name>
    <dbReference type="NCBI Taxonomy" id="9796"/>
</organismHost>
<feature type="peptide" id="PRO_5011804478" description="Hexon-linking protein-C" evidence="1">
    <location>
        <begin position="158"/>
        <end position="227"/>
    </location>
</feature>
<evidence type="ECO:0000256" key="1">
    <source>
        <dbReference type="HAMAP-Rule" id="MF_04049"/>
    </source>
</evidence>
<dbReference type="GO" id="GO:0042025">
    <property type="term" value="C:host cell nucleus"/>
    <property type="evidence" value="ECO:0007669"/>
    <property type="project" value="UniProtKB-SubCell"/>
</dbReference>
<dbReference type="RefSeq" id="YP_009272558.1">
    <property type="nucleotide sequence ID" value="NC_030792.1"/>
</dbReference>